<evidence type="ECO:0000259" key="2">
    <source>
        <dbReference type="Pfam" id="PF13581"/>
    </source>
</evidence>
<reference evidence="3 4" key="1">
    <citation type="submission" date="2024-03" db="EMBL/GenBank/DDBJ databases">
        <title>Draft genome sequence of Pseudonocardia sp. DW16-2.</title>
        <authorList>
            <person name="Duangmal K."/>
        </authorList>
    </citation>
    <scope>NUCLEOTIDE SEQUENCE [LARGE SCALE GENOMIC DNA]</scope>
    <source>
        <strain evidence="3 4">DW16-2</strain>
    </source>
</reference>
<protein>
    <submittedName>
        <fullName evidence="3">ATP-binding protein</fullName>
        <ecNumber evidence="3">2.7.13.3</ecNumber>
    </submittedName>
</protein>
<organism evidence="3 4">
    <name type="scientific">Pseudonocardia spirodelae</name>
    <dbReference type="NCBI Taxonomy" id="3133431"/>
    <lineage>
        <taxon>Bacteria</taxon>
        <taxon>Bacillati</taxon>
        <taxon>Actinomycetota</taxon>
        <taxon>Actinomycetes</taxon>
        <taxon>Pseudonocardiales</taxon>
        <taxon>Pseudonocardiaceae</taxon>
        <taxon>Pseudonocardia</taxon>
    </lineage>
</organism>
<dbReference type="InterPro" id="IPR050267">
    <property type="entry name" value="Anti-sigma-factor_SerPK"/>
</dbReference>
<keyword evidence="1" id="KW-0723">Serine/threonine-protein kinase</keyword>
<dbReference type="InterPro" id="IPR036890">
    <property type="entry name" value="HATPase_C_sf"/>
</dbReference>
<dbReference type="PANTHER" id="PTHR35526:SF3">
    <property type="entry name" value="ANTI-SIGMA-F FACTOR RSBW"/>
    <property type="match status" value="1"/>
</dbReference>
<feature type="domain" description="Histidine kinase/HSP90-like ATPase" evidence="2">
    <location>
        <begin position="196"/>
        <end position="310"/>
    </location>
</feature>
<dbReference type="GO" id="GO:0004673">
    <property type="term" value="F:protein histidine kinase activity"/>
    <property type="evidence" value="ECO:0007669"/>
    <property type="project" value="UniProtKB-EC"/>
</dbReference>
<proteinExistence type="predicted"/>
<sequence>MSGLVHALCRARDDEDLAGRLSAAVLDALAAGGTVATLLRPVTEVALRGRVAGALGADAVAGLLRLRRDSGPDGPSGQTVAGLLARDVRERVRRGDGPVTVVVEYSADLDDPRGAYWGEVEAAVALALADLPVHLHCFFPDRLPAPVAEVVRRAHPWVRDADGSLSPGEPADPRRLLDDVPAAVPAELGAPAVAFRFDAARLREVRRAVGEALRGQGFPGSRAEDVTVAVNEVATNAVHHGSRTAELMLWTPEHDVVCEIHDGGRLADPLPGLATPDPGRAHGRGMWIARQLCDLLHVWRDDTGTHVRIRAAA</sequence>
<keyword evidence="3" id="KW-0547">Nucleotide-binding</keyword>
<dbReference type="Gene3D" id="3.30.565.10">
    <property type="entry name" value="Histidine kinase-like ATPase, C-terminal domain"/>
    <property type="match status" value="1"/>
</dbReference>
<keyword evidence="3" id="KW-0808">Transferase</keyword>
<evidence type="ECO:0000256" key="1">
    <source>
        <dbReference type="ARBA" id="ARBA00022527"/>
    </source>
</evidence>
<gene>
    <name evidence="3" type="ORF">WJX68_13785</name>
</gene>
<dbReference type="PANTHER" id="PTHR35526">
    <property type="entry name" value="ANTI-SIGMA-F FACTOR RSBW-RELATED"/>
    <property type="match status" value="1"/>
</dbReference>
<accession>A0ABU8T8Z0</accession>
<dbReference type="RefSeq" id="WP_340290711.1">
    <property type="nucleotide sequence ID" value="NZ_JBBJUP010000010.1"/>
</dbReference>
<evidence type="ECO:0000313" key="4">
    <source>
        <dbReference type="Proteomes" id="UP001364211"/>
    </source>
</evidence>
<dbReference type="Proteomes" id="UP001364211">
    <property type="component" value="Unassembled WGS sequence"/>
</dbReference>
<dbReference type="SUPFAM" id="SSF55874">
    <property type="entry name" value="ATPase domain of HSP90 chaperone/DNA topoisomerase II/histidine kinase"/>
    <property type="match status" value="1"/>
</dbReference>
<dbReference type="EC" id="2.7.13.3" evidence="3"/>
<dbReference type="Pfam" id="PF13581">
    <property type="entry name" value="HATPase_c_2"/>
    <property type="match status" value="1"/>
</dbReference>
<dbReference type="InterPro" id="IPR003594">
    <property type="entry name" value="HATPase_dom"/>
</dbReference>
<comment type="caution">
    <text evidence="3">The sequence shown here is derived from an EMBL/GenBank/DDBJ whole genome shotgun (WGS) entry which is preliminary data.</text>
</comment>
<dbReference type="EMBL" id="JBBJUP010000010">
    <property type="protein sequence ID" value="MEJ8280011.1"/>
    <property type="molecule type" value="Genomic_DNA"/>
</dbReference>
<keyword evidence="4" id="KW-1185">Reference proteome</keyword>
<evidence type="ECO:0000313" key="3">
    <source>
        <dbReference type="EMBL" id="MEJ8280011.1"/>
    </source>
</evidence>
<name>A0ABU8T8Z0_9PSEU</name>
<keyword evidence="1" id="KW-0418">Kinase</keyword>
<dbReference type="GO" id="GO:0005524">
    <property type="term" value="F:ATP binding"/>
    <property type="evidence" value="ECO:0007669"/>
    <property type="project" value="UniProtKB-KW"/>
</dbReference>
<keyword evidence="3" id="KW-0067">ATP-binding</keyword>
<dbReference type="CDD" id="cd16936">
    <property type="entry name" value="HATPase_RsbW-like"/>
    <property type="match status" value="1"/>
</dbReference>